<feature type="compositionally biased region" description="Polar residues" evidence="2">
    <location>
        <begin position="446"/>
        <end position="465"/>
    </location>
</feature>
<dbReference type="GeneID" id="36571530"/>
<dbReference type="InterPro" id="IPR036864">
    <property type="entry name" value="Zn2-C6_fun-type_DNA-bd_sf"/>
</dbReference>
<feature type="compositionally biased region" description="Polar residues" evidence="2">
    <location>
        <begin position="241"/>
        <end position="253"/>
    </location>
</feature>
<feature type="region of interest" description="Disordered" evidence="2">
    <location>
        <begin position="500"/>
        <end position="524"/>
    </location>
</feature>
<dbReference type="OrthoDB" id="4850804at2759"/>
<organism evidence="3 4">
    <name type="scientific">Amorphotheca resinae ATCC 22711</name>
    <dbReference type="NCBI Taxonomy" id="857342"/>
    <lineage>
        <taxon>Eukaryota</taxon>
        <taxon>Fungi</taxon>
        <taxon>Dikarya</taxon>
        <taxon>Ascomycota</taxon>
        <taxon>Pezizomycotina</taxon>
        <taxon>Leotiomycetes</taxon>
        <taxon>Helotiales</taxon>
        <taxon>Amorphothecaceae</taxon>
        <taxon>Amorphotheca</taxon>
    </lineage>
</organism>
<feature type="compositionally biased region" description="Basic and acidic residues" evidence="2">
    <location>
        <begin position="192"/>
        <end position="206"/>
    </location>
</feature>
<feature type="compositionally biased region" description="Basic residues" evidence="2">
    <location>
        <begin position="125"/>
        <end position="136"/>
    </location>
</feature>
<proteinExistence type="predicted"/>
<dbReference type="Proteomes" id="UP000241818">
    <property type="component" value="Unassembled WGS sequence"/>
</dbReference>
<evidence type="ECO:0000313" key="3">
    <source>
        <dbReference type="EMBL" id="PSS28142.1"/>
    </source>
</evidence>
<dbReference type="RefSeq" id="XP_024725667.1">
    <property type="nucleotide sequence ID" value="XM_024863449.1"/>
</dbReference>
<dbReference type="CDD" id="cd00067">
    <property type="entry name" value="GAL4"/>
    <property type="match status" value="1"/>
</dbReference>
<accession>A0A2T3BFI1</accession>
<evidence type="ECO:0008006" key="5">
    <source>
        <dbReference type="Google" id="ProtNLM"/>
    </source>
</evidence>
<dbReference type="EMBL" id="KZ679006">
    <property type="protein sequence ID" value="PSS28142.1"/>
    <property type="molecule type" value="Genomic_DNA"/>
</dbReference>
<feature type="region of interest" description="Disordered" evidence="2">
    <location>
        <begin position="358"/>
        <end position="398"/>
    </location>
</feature>
<dbReference type="AlphaFoldDB" id="A0A2T3BFI1"/>
<evidence type="ECO:0000313" key="4">
    <source>
        <dbReference type="Proteomes" id="UP000241818"/>
    </source>
</evidence>
<dbReference type="GO" id="GO:0008270">
    <property type="term" value="F:zinc ion binding"/>
    <property type="evidence" value="ECO:0007669"/>
    <property type="project" value="InterPro"/>
</dbReference>
<evidence type="ECO:0000256" key="1">
    <source>
        <dbReference type="ARBA" id="ARBA00023242"/>
    </source>
</evidence>
<protein>
    <recommendedName>
        <fullName evidence="5">Zn(2)-C6 fungal-type domain-containing protein</fullName>
    </recommendedName>
</protein>
<feature type="region of interest" description="Disordered" evidence="2">
    <location>
        <begin position="446"/>
        <end position="477"/>
    </location>
</feature>
<evidence type="ECO:0000256" key="2">
    <source>
        <dbReference type="SAM" id="MobiDB-lite"/>
    </source>
</evidence>
<keyword evidence="4" id="KW-1185">Reference proteome</keyword>
<feature type="compositionally biased region" description="Polar residues" evidence="2">
    <location>
        <begin position="366"/>
        <end position="389"/>
    </location>
</feature>
<dbReference type="InterPro" id="IPR001138">
    <property type="entry name" value="Zn2Cys6_DnaBD"/>
</dbReference>
<dbReference type="STRING" id="857342.A0A2T3BFI1"/>
<feature type="compositionally biased region" description="Basic and acidic residues" evidence="2">
    <location>
        <begin position="137"/>
        <end position="146"/>
    </location>
</feature>
<dbReference type="InParanoid" id="A0A2T3BFI1"/>
<name>A0A2T3BFI1_AMORE</name>
<gene>
    <name evidence="3" type="ORF">M430DRAFT_163514</name>
</gene>
<feature type="compositionally biased region" description="Basic residues" evidence="2">
    <location>
        <begin position="466"/>
        <end position="475"/>
    </location>
</feature>
<feature type="region of interest" description="Disordered" evidence="2">
    <location>
        <begin position="83"/>
        <end position="148"/>
    </location>
</feature>
<dbReference type="GO" id="GO:0000981">
    <property type="term" value="F:DNA-binding transcription factor activity, RNA polymerase II-specific"/>
    <property type="evidence" value="ECO:0007669"/>
    <property type="project" value="InterPro"/>
</dbReference>
<dbReference type="SUPFAM" id="SSF57701">
    <property type="entry name" value="Zn2/Cys6 DNA-binding domain"/>
    <property type="match status" value="1"/>
</dbReference>
<feature type="compositionally biased region" description="Low complexity" evidence="2">
    <location>
        <begin position="94"/>
        <end position="107"/>
    </location>
</feature>
<feature type="region of interest" description="Disordered" evidence="2">
    <location>
        <begin position="192"/>
        <end position="253"/>
    </location>
</feature>
<keyword evidence="1" id="KW-0539">Nucleus</keyword>
<feature type="compositionally biased region" description="Low complexity" evidence="2">
    <location>
        <begin position="210"/>
        <end position="229"/>
    </location>
</feature>
<sequence>MADRISSFTITQPFLGAPLQFNPPLGSQELEALIDAYVVGPAPKQDKLSEVTIDFYNHATVDLNTGALVRRYQVVLSHPVFEQSPTQSQPAGLSPPTFTPSPVSSATFGDSTYASTSLTPPSRIRNARVSKKPKRDPKKETKKAAEVRLPGFSIMTKDGVDITNSAGRGIKTKEQREHAHLMRIMKACDDCKRRKVRCDPSHRRSPNDMSRTSTSTSTTTTKTSCSSHPKPSPTAGPPATQEVSPASQESMSSFGSNAIDDFVLFPEDTPSWNPADLALPEFESQDYGLIDANFDINDIDLNGFSTVNMDADQSLDVSFEQPWGFQLDRQFSYTPFVPDQYGLDPWVEPQGYMPISHSRPHAAVSAQGSGQLDSSWHSSGLQGVISSGHPQPGALTGELWPDYSVAHSQLSESSAASAGSGVDVSPVISSSSSSFSSLDWGVFDSSASQSPQVEDSSPESSQPTNRKARRSHKRRQNDAVQEMLDLVPSHHADQSRLLVDSPNQRHPQPSPLGHADDLGQLSPRLSDNFSDNSIIDNTYAVVVQSLQAFKSASAEHRTLSGELEGLRDTLHTLVSSHVDGLSSGLPDSAVSLLQTLTLQLQVSVSRVKNAVPPRRPHYSRLDPDSNPGYLRQCQANTMRVIRSLRAAVVGLQAQKSEPSTEDARVLTSGYNKHLVSSSESHNSGARPQRTPVQLLADSSNREIGRTQPVATLHSGILADLHETRPGGQTQQLLPGVNNDKLLFNPGNFHAGESKPAETASISPAHAAAANFSLENTFDQSSLSSTQAVVAQNTVDSSQDAAPAQTRVSSWRGVTPRTIRDHGSEVGFVDSVRVALQVPGDISVVQYCMLVFALIASLYMFKHLEAHSVHISYSCVQWISLAAAALLLPQYEKPSKPLSPRNGARSFKPMAIALSLLTPPTFSTSHLKTVRPPHLSHSAHHKLTPRLAIKAKPLKSLPRNGHSARAAASQFENLSIDHVFD</sequence>
<reference evidence="3 4" key="1">
    <citation type="journal article" date="2018" name="New Phytol.">
        <title>Comparative genomics and transcriptomics depict ericoid mycorrhizal fungi as versatile saprotrophs and plant mutualists.</title>
        <authorList>
            <person name="Martino E."/>
            <person name="Morin E."/>
            <person name="Grelet G.A."/>
            <person name="Kuo A."/>
            <person name="Kohler A."/>
            <person name="Daghino S."/>
            <person name="Barry K.W."/>
            <person name="Cichocki N."/>
            <person name="Clum A."/>
            <person name="Dockter R.B."/>
            <person name="Hainaut M."/>
            <person name="Kuo R.C."/>
            <person name="LaButti K."/>
            <person name="Lindahl B.D."/>
            <person name="Lindquist E.A."/>
            <person name="Lipzen A."/>
            <person name="Khouja H.R."/>
            <person name="Magnuson J."/>
            <person name="Murat C."/>
            <person name="Ohm R.A."/>
            <person name="Singer S.W."/>
            <person name="Spatafora J.W."/>
            <person name="Wang M."/>
            <person name="Veneault-Fourrey C."/>
            <person name="Henrissat B."/>
            <person name="Grigoriev I.V."/>
            <person name="Martin F.M."/>
            <person name="Perotto S."/>
        </authorList>
    </citation>
    <scope>NUCLEOTIDE SEQUENCE [LARGE SCALE GENOMIC DNA]</scope>
    <source>
        <strain evidence="3 4">ATCC 22711</strain>
    </source>
</reference>
<feature type="compositionally biased region" description="Polar residues" evidence="2">
    <location>
        <begin position="108"/>
        <end position="120"/>
    </location>
</feature>